<keyword evidence="6" id="KW-0067">ATP-binding</keyword>
<keyword evidence="5" id="KW-0418">Kinase</keyword>
<organism evidence="9 10">
    <name type="scientific">Massilia violaceinigra</name>
    <dbReference type="NCBI Taxonomy" id="2045208"/>
    <lineage>
        <taxon>Bacteria</taxon>
        <taxon>Pseudomonadati</taxon>
        <taxon>Pseudomonadota</taxon>
        <taxon>Betaproteobacteria</taxon>
        <taxon>Burkholderiales</taxon>
        <taxon>Oxalobacteraceae</taxon>
        <taxon>Telluria group</taxon>
        <taxon>Massilia</taxon>
    </lineage>
</organism>
<dbReference type="EC" id="2.7.13.3" evidence="2"/>
<dbReference type="PRINTS" id="PR00344">
    <property type="entry name" value="BCTRLSENSOR"/>
</dbReference>
<dbReference type="Proteomes" id="UP000229897">
    <property type="component" value="Chromosome"/>
</dbReference>
<proteinExistence type="predicted"/>
<dbReference type="GO" id="GO:0000156">
    <property type="term" value="F:phosphorelay response regulator activity"/>
    <property type="evidence" value="ECO:0007669"/>
    <property type="project" value="TreeGrafter"/>
</dbReference>
<dbReference type="GO" id="GO:0004673">
    <property type="term" value="F:protein histidine kinase activity"/>
    <property type="evidence" value="ECO:0007669"/>
    <property type="project" value="UniProtKB-EC"/>
</dbReference>
<evidence type="ECO:0000256" key="3">
    <source>
        <dbReference type="ARBA" id="ARBA00022679"/>
    </source>
</evidence>
<evidence type="ECO:0000313" key="9">
    <source>
        <dbReference type="EMBL" id="ATQ75815.1"/>
    </source>
</evidence>
<dbReference type="Pfam" id="PF02518">
    <property type="entry name" value="HATPase_c"/>
    <property type="match status" value="1"/>
</dbReference>
<dbReference type="Gene3D" id="3.30.565.10">
    <property type="entry name" value="Histidine kinase-like ATPase, C-terminal domain"/>
    <property type="match status" value="1"/>
</dbReference>
<evidence type="ECO:0000256" key="5">
    <source>
        <dbReference type="ARBA" id="ARBA00022777"/>
    </source>
</evidence>
<dbReference type="InterPro" id="IPR005467">
    <property type="entry name" value="His_kinase_dom"/>
</dbReference>
<dbReference type="SUPFAM" id="SSF55874">
    <property type="entry name" value="ATPase domain of HSP90 chaperone/DNA topoisomerase II/histidine kinase"/>
    <property type="match status" value="1"/>
</dbReference>
<dbReference type="InterPro" id="IPR003594">
    <property type="entry name" value="HATPase_dom"/>
</dbReference>
<dbReference type="InterPro" id="IPR050351">
    <property type="entry name" value="BphY/WalK/GraS-like"/>
</dbReference>
<dbReference type="PROSITE" id="PS50109">
    <property type="entry name" value="HIS_KIN"/>
    <property type="match status" value="1"/>
</dbReference>
<dbReference type="GO" id="GO:0007234">
    <property type="term" value="P:osmosensory signaling via phosphorelay pathway"/>
    <property type="evidence" value="ECO:0007669"/>
    <property type="project" value="TreeGrafter"/>
</dbReference>
<sequence length="91" mass="9682">MVRASGSGGGLRVSVANHGDPIPAETAARLFQPFRRGQENREPGGLGLGLYIACEIAKSHDGELHVKSAGDRTVFTLVLPQRCAINRAEQT</sequence>
<dbReference type="PANTHER" id="PTHR42878">
    <property type="entry name" value="TWO-COMPONENT HISTIDINE KINASE"/>
    <property type="match status" value="1"/>
</dbReference>
<dbReference type="InterPro" id="IPR004358">
    <property type="entry name" value="Sig_transdc_His_kin-like_C"/>
</dbReference>
<comment type="catalytic activity">
    <reaction evidence="1">
        <text>ATP + protein L-histidine = ADP + protein N-phospho-L-histidine.</text>
        <dbReference type="EC" id="2.7.13.3"/>
    </reaction>
</comment>
<dbReference type="GO" id="GO:0005524">
    <property type="term" value="F:ATP binding"/>
    <property type="evidence" value="ECO:0007669"/>
    <property type="project" value="UniProtKB-KW"/>
</dbReference>
<evidence type="ECO:0000256" key="4">
    <source>
        <dbReference type="ARBA" id="ARBA00022741"/>
    </source>
</evidence>
<keyword evidence="3" id="KW-0808">Transferase</keyword>
<dbReference type="GO" id="GO:0030295">
    <property type="term" value="F:protein kinase activator activity"/>
    <property type="evidence" value="ECO:0007669"/>
    <property type="project" value="TreeGrafter"/>
</dbReference>
<dbReference type="RefSeq" id="WP_099875895.1">
    <property type="nucleotide sequence ID" value="NZ_CP024608.1"/>
</dbReference>
<keyword evidence="7" id="KW-0902">Two-component regulatory system</keyword>
<evidence type="ECO:0000259" key="8">
    <source>
        <dbReference type="PROSITE" id="PS50109"/>
    </source>
</evidence>
<feature type="domain" description="Histidine kinase" evidence="8">
    <location>
        <begin position="1"/>
        <end position="83"/>
    </location>
</feature>
<dbReference type="AlphaFoldDB" id="A0A2D2DLI2"/>
<name>A0A2D2DLI2_9BURK</name>
<evidence type="ECO:0000313" key="10">
    <source>
        <dbReference type="Proteomes" id="UP000229897"/>
    </source>
</evidence>
<dbReference type="EMBL" id="CP024608">
    <property type="protein sequence ID" value="ATQ75815.1"/>
    <property type="molecule type" value="Genomic_DNA"/>
</dbReference>
<evidence type="ECO:0000256" key="1">
    <source>
        <dbReference type="ARBA" id="ARBA00000085"/>
    </source>
</evidence>
<evidence type="ECO:0000256" key="2">
    <source>
        <dbReference type="ARBA" id="ARBA00012438"/>
    </source>
</evidence>
<reference evidence="9" key="1">
    <citation type="submission" date="2017-10" db="EMBL/GenBank/DDBJ databases">
        <title>Massilia psychrophilum sp. nov., a novel purple-pigmented bacterium isolated from Tianshan glacier, Xinjiang Municipality, China.</title>
        <authorList>
            <person name="Wang H."/>
        </authorList>
    </citation>
    <scope>NUCLEOTIDE SEQUENCE [LARGE SCALE GENOMIC DNA]</scope>
    <source>
        <strain evidence="9">B2</strain>
    </source>
</reference>
<protein>
    <recommendedName>
        <fullName evidence="2">histidine kinase</fullName>
        <ecNumber evidence="2">2.7.13.3</ecNumber>
    </recommendedName>
</protein>
<keyword evidence="4" id="KW-0547">Nucleotide-binding</keyword>
<evidence type="ECO:0000256" key="6">
    <source>
        <dbReference type="ARBA" id="ARBA00022840"/>
    </source>
</evidence>
<dbReference type="KEGG" id="mass:CR152_15735"/>
<dbReference type="InterPro" id="IPR036890">
    <property type="entry name" value="HATPase_C_sf"/>
</dbReference>
<dbReference type="PANTHER" id="PTHR42878:SF7">
    <property type="entry name" value="SENSOR HISTIDINE KINASE GLRK"/>
    <property type="match status" value="1"/>
</dbReference>
<accession>A0A2D2DLI2</accession>
<evidence type="ECO:0000256" key="7">
    <source>
        <dbReference type="ARBA" id="ARBA00023012"/>
    </source>
</evidence>
<keyword evidence="10" id="KW-1185">Reference proteome</keyword>
<dbReference type="OrthoDB" id="8807260at2"/>
<gene>
    <name evidence="9" type="ORF">CR152_15735</name>
</gene>